<dbReference type="EMBL" id="LAZR01001269">
    <property type="protein sequence ID" value="KKN47565.1"/>
    <property type="molecule type" value="Genomic_DNA"/>
</dbReference>
<organism evidence="1">
    <name type="scientific">marine sediment metagenome</name>
    <dbReference type="NCBI Taxonomy" id="412755"/>
    <lineage>
        <taxon>unclassified sequences</taxon>
        <taxon>metagenomes</taxon>
        <taxon>ecological metagenomes</taxon>
    </lineage>
</organism>
<gene>
    <name evidence="1" type="ORF">LCGC14_0661700</name>
</gene>
<accession>A0A0F9QTD5</accession>
<protein>
    <submittedName>
        <fullName evidence="1">Uncharacterized protein</fullName>
    </submittedName>
</protein>
<dbReference type="AlphaFoldDB" id="A0A0F9QTD5"/>
<proteinExistence type="predicted"/>
<name>A0A0F9QTD5_9ZZZZ</name>
<sequence>MKIKDIQFARYFLTQEINAPTEVVQEILSRTVEISFFGEPDTVIDRGQTITYQNPSSITMFLFNLLYSLLKGKINEGTQQDKLGLALLFLCRDYVYADFSTKKLSGPPAIVGFDKISIPSSIVRNLVEPLIGKMEMRPLLFVPCKFTDACRIVETTSQLESEYKFPLHSISNSDFPLVIVNRNIHNDAARLAHLTIKSMELSVGTKKTEKIIQNLLLGDSSLPESLLQILKVLKGDPLFFANFLKYFELGTIIEQKDYVKIHSIQSSVVESDEYLNKHIKVAAPPNTAITKQWSQWSMLMGLIEKQLEPMRGSMWPASENIKPHEDRFRLMVKERTKEKGKNQANFEELLETSRDLYDHNAIEPGQLIETLLKENRAWKA</sequence>
<reference evidence="1" key="1">
    <citation type="journal article" date="2015" name="Nature">
        <title>Complex archaea that bridge the gap between prokaryotes and eukaryotes.</title>
        <authorList>
            <person name="Spang A."/>
            <person name="Saw J.H."/>
            <person name="Jorgensen S.L."/>
            <person name="Zaremba-Niedzwiedzka K."/>
            <person name="Martijn J."/>
            <person name="Lind A.E."/>
            <person name="van Eijk R."/>
            <person name="Schleper C."/>
            <person name="Guy L."/>
            <person name="Ettema T.J."/>
        </authorList>
    </citation>
    <scope>NUCLEOTIDE SEQUENCE</scope>
</reference>
<comment type="caution">
    <text evidence="1">The sequence shown here is derived from an EMBL/GenBank/DDBJ whole genome shotgun (WGS) entry which is preliminary data.</text>
</comment>
<evidence type="ECO:0000313" key="1">
    <source>
        <dbReference type="EMBL" id="KKN47565.1"/>
    </source>
</evidence>